<feature type="compositionally biased region" description="Acidic residues" evidence="1">
    <location>
        <begin position="7"/>
        <end position="25"/>
    </location>
</feature>
<accession>A0ABV3KUK4</accession>
<evidence type="ECO:0000313" key="2">
    <source>
        <dbReference type="EMBL" id="MEV8462422.1"/>
    </source>
</evidence>
<gene>
    <name evidence="2" type="ORF">AB0470_23055</name>
</gene>
<evidence type="ECO:0000313" key="3">
    <source>
        <dbReference type="Proteomes" id="UP001553148"/>
    </source>
</evidence>
<dbReference type="RefSeq" id="WP_275429344.1">
    <property type="nucleotide sequence ID" value="NZ_JBFAUJ010000009.1"/>
</dbReference>
<keyword evidence="3" id="KW-1185">Reference proteome</keyword>
<sequence>MDHETTQQDDDFDDELDAADFTDEELTADTYMLSTHPGTVSGPA</sequence>
<comment type="caution">
    <text evidence="2">The sequence shown here is derived from an EMBL/GenBank/DDBJ whole genome shotgun (WGS) entry which is preliminary data.</text>
</comment>
<dbReference type="EMBL" id="JBFAUJ010000009">
    <property type="protein sequence ID" value="MEV8462422.1"/>
    <property type="molecule type" value="Genomic_DNA"/>
</dbReference>
<dbReference type="Proteomes" id="UP001553148">
    <property type="component" value="Unassembled WGS sequence"/>
</dbReference>
<proteinExistence type="predicted"/>
<evidence type="ECO:0000256" key="1">
    <source>
        <dbReference type="SAM" id="MobiDB-lite"/>
    </source>
</evidence>
<reference evidence="2 3" key="1">
    <citation type="submission" date="2024-06" db="EMBL/GenBank/DDBJ databases">
        <title>The Natural Products Discovery Center: Release of the First 8490 Sequenced Strains for Exploring Actinobacteria Biosynthetic Diversity.</title>
        <authorList>
            <person name="Kalkreuter E."/>
            <person name="Kautsar S.A."/>
            <person name="Yang D."/>
            <person name="Bader C.D."/>
            <person name="Teijaro C.N."/>
            <person name="Fluegel L."/>
            <person name="Davis C.M."/>
            <person name="Simpson J.R."/>
            <person name="Lauterbach L."/>
            <person name="Steele A.D."/>
            <person name="Gui C."/>
            <person name="Meng S."/>
            <person name="Li G."/>
            <person name="Viehrig K."/>
            <person name="Ye F."/>
            <person name="Su P."/>
            <person name="Kiefer A.F."/>
            <person name="Nichols A."/>
            <person name="Cepeda A.J."/>
            <person name="Yan W."/>
            <person name="Fan B."/>
            <person name="Jiang Y."/>
            <person name="Adhikari A."/>
            <person name="Zheng C.-J."/>
            <person name="Schuster L."/>
            <person name="Cowan T.M."/>
            <person name="Smanski M.J."/>
            <person name="Chevrette M.G."/>
            <person name="De Carvalho L.P.S."/>
            <person name="Shen B."/>
        </authorList>
    </citation>
    <scope>NUCLEOTIDE SEQUENCE [LARGE SCALE GENOMIC DNA]</scope>
    <source>
        <strain evidence="2 3">NPDC052360</strain>
    </source>
</reference>
<name>A0ABV3KUK4_STRGS</name>
<feature type="region of interest" description="Disordered" evidence="1">
    <location>
        <begin position="1"/>
        <end position="25"/>
    </location>
</feature>
<protein>
    <submittedName>
        <fullName evidence="2">Uncharacterized protein</fullName>
    </submittedName>
</protein>
<organism evidence="2 3">
    <name type="scientific">Streptomyces griseosporeus</name>
    <dbReference type="NCBI Taxonomy" id="1910"/>
    <lineage>
        <taxon>Bacteria</taxon>
        <taxon>Bacillati</taxon>
        <taxon>Actinomycetota</taxon>
        <taxon>Actinomycetes</taxon>
        <taxon>Kitasatosporales</taxon>
        <taxon>Streptomycetaceae</taxon>
        <taxon>Streptomyces</taxon>
    </lineage>
</organism>